<feature type="transmembrane region" description="Helical" evidence="6">
    <location>
        <begin position="53"/>
        <end position="73"/>
    </location>
</feature>
<keyword evidence="4 6" id="KW-0472">Membrane</keyword>
<comment type="subcellular location">
    <subcellularLocation>
        <location evidence="1">Membrane</location>
        <topology evidence="1">Multi-pass membrane protein</topology>
    </subcellularLocation>
</comment>
<keyword evidence="8" id="KW-1185">Reference proteome</keyword>
<proteinExistence type="predicted"/>
<name>A0A8T6R9R4_9MICO</name>
<evidence type="ECO:0000313" key="7">
    <source>
        <dbReference type="EMBL" id="NHA70263.1"/>
    </source>
</evidence>
<organism evidence="7 8">
    <name type="scientific">Phycicoccus flavus</name>
    <dbReference type="NCBI Taxonomy" id="2502783"/>
    <lineage>
        <taxon>Bacteria</taxon>
        <taxon>Bacillati</taxon>
        <taxon>Actinomycetota</taxon>
        <taxon>Actinomycetes</taxon>
        <taxon>Micrococcales</taxon>
        <taxon>Intrasporangiaceae</taxon>
        <taxon>Phycicoccus</taxon>
    </lineage>
</organism>
<dbReference type="InterPro" id="IPR001046">
    <property type="entry name" value="NRAMP_fam"/>
</dbReference>
<sequence>MATDAGETTTTSGPEADAPRWRLVGPGLVVAATGVGAADLVATMVAGSRYGYALLWAVVLGCVMKIVLVEGAGRYSLATGRTIFEGWQTLGRWTTWYFGPYIVVWGFVYGAAAMAGTGLALYSLFPALSVTAWGVISALIG</sequence>
<dbReference type="AlphaFoldDB" id="A0A8T6R9R4"/>
<reference evidence="7" key="1">
    <citation type="submission" date="2020-03" db="EMBL/GenBank/DDBJ databases">
        <title>Phycicoccus flavus sp. nov., a novel endophytic actinobacterium isolated from branch of Kandelia candel.</title>
        <authorList>
            <person name="Tuo L."/>
        </authorList>
    </citation>
    <scope>NUCLEOTIDE SEQUENCE</scope>
    <source>
        <strain evidence="7">CMS6Z-2</strain>
    </source>
</reference>
<feature type="region of interest" description="Disordered" evidence="5">
    <location>
        <begin position="1"/>
        <end position="20"/>
    </location>
</feature>
<dbReference type="Proteomes" id="UP000287866">
    <property type="component" value="Unassembled WGS sequence"/>
</dbReference>
<accession>A0A8T6R9R4</accession>
<evidence type="ECO:0000256" key="4">
    <source>
        <dbReference type="ARBA" id="ARBA00023136"/>
    </source>
</evidence>
<keyword evidence="2 6" id="KW-0812">Transmembrane</keyword>
<dbReference type="RefSeq" id="WP_205859637.1">
    <property type="nucleotide sequence ID" value="NZ_SAYU02000118.1"/>
</dbReference>
<evidence type="ECO:0000256" key="3">
    <source>
        <dbReference type="ARBA" id="ARBA00022989"/>
    </source>
</evidence>
<evidence type="ECO:0000256" key="2">
    <source>
        <dbReference type="ARBA" id="ARBA00022692"/>
    </source>
</evidence>
<feature type="compositionally biased region" description="Polar residues" evidence="5">
    <location>
        <begin position="1"/>
        <end position="13"/>
    </location>
</feature>
<comment type="caution">
    <text evidence="7">The sequence shown here is derived from an EMBL/GenBank/DDBJ whole genome shotgun (WGS) entry which is preliminary data.</text>
</comment>
<dbReference type="GO" id="GO:0016020">
    <property type="term" value="C:membrane"/>
    <property type="evidence" value="ECO:0007669"/>
    <property type="project" value="UniProtKB-SubCell"/>
</dbReference>
<feature type="non-terminal residue" evidence="7">
    <location>
        <position position="141"/>
    </location>
</feature>
<protein>
    <submittedName>
        <fullName evidence="7">Divalent metal cation transporter</fullName>
    </submittedName>
</protein>
<gene>
    <name evidence="7" type="ORF">EPD83_019745</name>
</gene>
<feature type="transmembrane region" description="Helical" evidence="6">
    <location>
        <begin position="23"/>
        <end position="46"/>
    </location>
</feature>
<dbReference type="GO" id="GO:0046873">
    <property type="term" value="F:metal ion transmembrane transporter activity"/>
    <property type="evidence" value="ECO:0007669"/>
    <property type="project" value="InterPro"/>
</dbReference>
<feature type="transmembrane region" description="Helical" evidence="6">
    <location>
        <begin position="93"/>
        <end position="112"/>
    </location>
</feature>
<dbReference type="NCBIfam" id="NF037982">
    <property type="entry name" value="Nramp_1"/>
    <property type="match status" value="1"/>
</dbReference>
<keyword evidence="3 6" id="KW-1133">Transmembrane helix</keyword>
<dbReference type="EMBL" id="SAYU02000118">
    <property type="protein sequence ID" value="NHA70263.1"/>
    <property type="molecule type" value="Genomic_DNA"/>
</dbReference>
<evidence type="ECO:0000256" key="6">
    <source>
        <dbReference type="SAM" id="Phobius"/>
    </source>
</evidence>
<evidence type="ECO:0000256" key="1">
    <source>
        <dbReference type="ARBA" id="ARBA00004141"/>
    </source>
</evidence>
<evidence type="ECO:0000313" key="8">
    <source>
        <dbReference type="Proteomes" id="UP000287866"/>
    </source>
</evidence>
<feature type="transmembrane region" description="Helical" evidence="6">
    <location>
        <begin position="119"/>
        <end position="140"/>
    </location>
</feature>
<dbReference type="Pfam" id="PF01566">
    <property type="entry name" value="Nramp"/>
    <property type="match status" value="1"/>
</dbReference>
<evidence type="ECO:0000256" key="5">
    <source>
        <dbReference type="SAM" id="MobiDB-lite"/>
    </source>
</evidence>